<dbReference type="Proteomes" id="UP000295662">
    <property type="component" value="Unassembled WGS sequence"/>
</dbReference>
<name>A0A4R7SS38_9BACT</name>
<keyword evidence="1" id="KW-0472">Membrane</keyword>
<dbReference type="EMBL" id="SOCA01000001">
    <property type="protein sequence ID" value="TDU81479.1"/>
    <property type="molecule type" value="Genomic_DNA"/>
</dbReference>
<accession>A0A4R7SS38</accession>
<keyword evidence="1" id="KW-0812">Transmembrane</keyword>
<dbReference type="AlphaFoldDB" id="A0A4R7SS38"/>
<keyword evidence="1" id="KW-1133">Transmembrane helix</keyword>
<feature type="transmembrane region" description="Helical" evidence="1">
    <location>
        <begin position="17"/>
        <end position="34"/>
    </location>
</feature>
<reference evidence="2 3" key="1">
    <citation type="submission" date="2019-03" db="EMBL/GenBank/DDBJ databases">
        <title>Genomic Encyclopedia of Archaeal and Bacterial Type Strains, Phase II (KMG-II): from individual species to whole genera.</title>
        <authorList>
            <person name="Goeker M."/>
        </authorList>
    </citation>
    <scope>NUCLEOTIDE SEQUENCE [LARGE SCALE GENOMIC DNA]</scope>
    <source>
        <strain evidence="2 3">ATCC 25309</strain>
    </source>
</reference>
<protein>
    <submittedName>
        <fullName evidence="2">Uncharacterized protein</fullName>
    </submittedName>
</protein>
<organism evidence="2 3">
    <name type="scientific">Prosthecobacter fusiformis</name>
    <dbReference type="NCBI Taxonomy" id="48464"/>
    <lineage>
        <taxon>Bacteria</taxon>
        <taxon>Pseudomonadati</taxon>
        <taxon>Verrucomicrobiota</taxon>
        <taxon>Verrucomicrobiia</taxon>
        <taxon>Verrucomicrobiales</taxon>
        <taxon>Verrucomicrobiaceae</taxon>
        <taxon>Prosthecobacter</taxon>
    </lineage>
</organism>
<evidence type="ECO:0000313" key="3">
    <source>
        <dbReference type="Proteomes" id="UP000295662"/>
    </source>
</evidence>
<proteinExistence type="predicted"/>
<evidence type="ECO:0000313" key="2">
    <source>
        <dbReference type="EMBL" id="TDU81479.1"/>
    </source>
</evidence>
<gene>
    <name evidence="2" type="ORF">EI77_00788</name>
</gene>
<keyword evidence="3" id="KW-1185">Reference proteome</keyword>
<evidence type="ECO:0000256" key="1">
    <source>
        <dbReference type="SAM" id="Phobius"/>
    </source>
</evidence>
<comment type="caution">
    <text evidence="2">The sequence shown here is derived from an EMBL/GenBank/DDBJ whole genome shotgun (WGS) entry which is preliminary data.</text>
</comment>
<sequence>MLSRQALIHCESDNFTFVWHVIGPFLPGIFYFYFKHSPSLQIMANMGSAKKVPISGNCARLNTRIFLSRMPPVSHSFSSLPRPLRGYILAGGLVFLGLTAFMFWLAAPAEAPAKAEAGTAAAARKVEPMETLASLPRTANALTELLRLETTLAGDSKPEITEPMFEEISLTRRLEDYYLTDVLLENVQLGMAMSILRTKLQETDSERALALHRLAVTMPTAAMGRRVTLFSQSIPYLTAVQNVATQAGCTVEVTENRITLKLQPGPYPQTARKGAMKDLLSGLRDDEGRPLSESSEALSHLSTLASQLGIQFDFQGNASLTENQWAALRQMQDYQSSQASNALPTFALYILPAGFLPPDLNSDPMAVYNLLVNLHLLGYRPYSRLPEGMDPTVAYQILMLFRRGEAIVLTLFDIPATETVAEVDQEPEPATTSLPQMSAGFSTGAILQLVSSVTGPGNSISTSAGLVLSMLTGNGVSITNQVVTPPAVEAPQVTPTAPASGSDP</sequence>
<feature type="transmembrane region" description="Helical" evidence="1">
    <location>
        <begin position="87"/>
        <end position="107"/>
    </location>
</feature>